<dbReference type="InterPro" id="IPR023753">
    <property type="entry name" value="FAD/NAD-binding_dom"/>
</dbReference>
<feature type="region of interest" description="Disordered" evidence="5">
    <location>
        <begin position="155"/>
        <end position="202"/>
    </location>
</feature>
<accession>A0A813K9U5</accession>
<protein>
    <recommendedName>
        <fullName evidence="6">FAD/NAD(P)-binding domain-containing protein</fullName>
    </recommendedName>
</protein>
<organism evidence="7 8">
    <name type="scientific">Polarella glacialis</name>
    <name type="common">Dinoflagellate</name>
    <dbReference type="NCBI Taxonomy" id="89957"/>
    <lineage>
        <taxon>Eukaryota</taxon>
        <taxon>Sar</taxon>
        <taxon>Alveolata</taxon>
        <taxon>Dinophyceae</taxon>
        <taxon>Suessiales</taxon>
        <taxon>Suessiaceae</taxon>
        <taxon>Polarella</taxon>
    </lineage>
</organism>
<evidence type="ECO:0000259" key="6">
    <source>
        <dbReference type="Pfam" id="PF07992"/>
    </source>
</evidence>
<dbReference type="Proteomes" id="UP000626109">
    <property type="component" value="Unassembled WGS sequence"/>
</dbReference>
<comment type="caution">
    <text evidence="7">The sequence shown here is derived from an EMBL/GenBank/DDBJ whole genome shotgun (WGS) entry which is preliminary data.</text>
</comment>
<dbReference type="Pfam" id="PF07992">
    <property type="entry name" value="Pyr_redox_2"/>
    <property type="match status" value="1"/>
</dbReference>
<feature type="non-terminal residue" evidence="7">
    <location>
        <position position="317"/>
    </location>
</feature>
<dbReference type="SUPFAM" id="SSF51905">
    <property type="entry name" value="FAD/NAD(P)-binding domain"/>
    <property type="match status" value="1"/>
</dbReference>
<reference evidence="7" key="1">
    <citation type="submission" date="2021-02" db="EMBL/GenBank/DDBJ databases">
        <authorList>
            <person name="Dougan E. K."/>
            <person name="Rhodes N."/>
            <person name="Thang M."/>
            <person name="Chan C."/>
        </authorList>
    </citation>
    <scope>NUCLEOTIDE SEQUENCE</scope>
</reference>
<dbReference type="AlphaFoldDB" id="A0A813K9U5"/>
<evidence type="ECO:0000256" key="4">
    <source>
        <dbReference type="ARBA" id="ARBA00023002"/>
    </source>
</evidence>
<dbReference type="PANTHER" id="PTHR43735">
    <property type="entry name" value="APOPTOSIS-INDUCING FACTOR 1"/>
    <property type="match status" value="1"/>
</dbReference>
<evidence type="ECO:0000313" key="8">
    <source>
        <dbReference type="Proteomes" id="UP000626109"/>
    </source>
</evidence>
<dbReference type="Gene3D" id="3.50.50.100">
    <property type="match status" value="2"/>
</dbReference>
<keyword evidence="2" id="KW-0285">Flavoprotein</keyword>
<evidence type="ECO:0000256" key="1">
    <source>
        <dbReference type="ARBA" id="ARBA00006442"/>
    </source>
</evidence>
<evidence type="ECO:0000256" key="2">
    <source>
        <dbReference type="ARBA" id="ARBA00022630"/>
    </source>
</evidence>
<comment type="similarity">
    <text evidence="1">Belongs to the FAD-dependent oxidoreductase family.</text>
</comment>
<dbReference type="GO" id="GO:0005737">
    <property type="term" value="C:cytoplasm"/>
    <property type="evidence" value="ECO:0007669"/>
    <property type="project" value="TreeGrafter"/>
</dbReference>
<sequence>MHHLGRFLVPGSVRHLLPRTNKRVVVVGGGPTGLFCADRLRHHFEVTVVDSKEFFEYTPGVLRALADPPHLSRITFDYREVLERQLGVEFVLGEVSGIDAPSDNGGAGVSNSGSSMRGRGSLLVSPTTASDLAAGPQRLSFDYCVVAPGVSNGLWKPRAPGEPLGPAWADRPGAPTSSSLSSVGKEAAAARPGSSKPLNLDERSVEGRRHALRALHEQLVGARGAVVVGAGLVGVELAAELAHFFPRLKVTLVDGAPSVLPQLPESARDYATEWLKKQGVKLKLGAPFVPEFIQEGEVVLWCVGTRTRSSKVFNDTS</sequence>
<evidence type="ECO:0000313" key="7">
    <source>
        <dbReference type="EMBL" id="CAE8698542.1"/>
    </source>
</evidence>
<proteinExistence type="inferred from homology"/>
<dbReference type="GO" id="GO:0050660">
    <property type="term" value="F:flavin adenine dinucleotide binding"/>
    <property type="evidence" value="ECO:0007669"/>
    <property type="project" value="TreeGrafter"/>
</dbReference>
<evidence type="ECO:0000256" key="3">
    <source>
        <dbReference type="ARBA" id="ARBA00022827"/>
    </source>
</evidence>
<dbReference type="GO" id="GO:0004174">
    <property type="term" value="F:electron-transferring-flavoprotein dehydrogenase activity"/>
    <property type="evidence" value="ECO:0007669"/>
    <property type="project" value="TreeGrafter"/>
</dbReference>
<dbReference type="PRINTS" id="PR00411">
    <property type="entry name" value="PNDRDTASEI"/>
</dbReference>
<evidence type="ECO:0000256" key="5">
    <source>
        <dbReference type="SAM" id="MobiDB-lite"/>
    </source>
</evidence>
<name>A0A813K9U5_POLGL</name>
<dbReference type="PRINTS" id="PR00368">
    <property type="entry name" value="FADPNR"/>
</dbReference>
<dbReference type="InterPro" id="IPR036188">
    <property type="entry name" value="FAD/NAD-bd_sf"/>
</dbReference>
<keyword evidence="3" id="KW-0274">FAD</keyword>
<keyword evidence="4" id="KW-0560">Oxidoreductase</keyword>
<feature type="region of interest" description="Disordered" evidence="5">
    <location>
        <begin position="103"/>
        <end position="122"/>
    </location>
</feature>
<feature type="domain" description="FAD/NAD(P)-binding" evidence="6">
    <location>
        <begin position="23"/>
        <end position="297"/>
    </location>
</feature>
<feature type="compositionally biased region" description="Low complexity" evidence="5">
    <location>
        <begin position="109"/>
        <end position="122"/>
    </location>
</feature>
<gene>
    <name evidence="7" type="ORF">PGLA2088_LOCUS30788</name>
</gene>
<dbReference type="PANTHER" id="PTHR43735:SF3">
    <property type="entry name" value="FERROPTOSIS SUPPRESSOR PROTEIN 1"/>
    <property type="match status" value="1"/>
</dbReference>
<dbReference type="EMBL" id="CAJNNW010029001">
    <property type="protein sequence ID" value="CAE8698542.1"/>
    <property type="molecule type" value="Genomic_DNA"/>
</dbReference>